<dbReference type="Gene3D" id="1.25.10.10">
    <property type="entry name" value="Leucine-rich Repeat Variant"/>
    <property type="match status" value="1"/>
</dbReference>
<evidence type="ECO:0000256" key="4">
    <source>
        <dbReference type="ARBA" id="ARBA00005462"/>
    </source>
</evidence>
<evidence type="ECO:0000256" key="6">
    <source>
        <dbReference type="ARBA" id="ARBA00022737"/>
    </source>
</evidence>
<dbReference type="FunFam" id="1.25.10.10:FF:000007">
    <property type="entry name" value="ARVCF, delta catenin family member"/>
    <property type="match status" value="1"/>
</dbReference>
<dbReference type="PROSITE" id="PS50176">
    <property type="entry name" value="ARM_REPEAT"/>
    <property type="match status" value="3"/>
</dbReference>
<accession>A0A665X2G4</accession>
<dbReference type="Pfam" id="PF00514">
    <property type="entry name" value="Arm"/>
    <property type="match status" value="4"/>
</dbReference>
<evidence type="ECO:0000256" key="9">
    <source>
        <dbReference type="ARBA" id="ARBA00023242"/>
    </source>
</evidence>
<feature type="region of interest" description="Disordered" evidence="11">
    <location>
        <begin position="262"/>
        <end position="282"/>
    </location>
</feature>
<dbReference type="GO" id="GO:0005912">
    <property type="term" value="C:adherens junction"/>
    <property type="evidence" value="ECO:0007669"/>
    <property type="project" value="UniProtKB-SubCell"/>
</dbReference>
<gene>
    <name evidence="12" type="primary">arvcfb</name>
</gene>
<organism evidence="12 13">
    <name type="scientific">Echeneis naucrates</name>
    <name type="common">Live sharksucker</name>
    <dbReference type="NCBI Taxonomy" id="173247"/>
    <lineage>
        <taxon>Eukaryota</taxon>
        <taxon>Metazoa</taxon>
        <taxon>Chordata</taxon>
        <taxon>Craniata</taxon>
        <taxon>Vertebrata</taxon>
        <taxon>Euteleostomi</taxon>
        <taxon>Actinopterygii</taxon>
        <taxon>Neopterygii</taxon>
        <taxon>Teleostei</taxon>
        <taxon>Neoteleostei</taxon>
        <taxon>Acanthomorphata</taxon>
        <taxon>Carangaria</taxon>
        <taxon>Carangiformes</taxon>
        <taxon>Echeneidae</taxon>
        <taxon>Echeneis</taxon>
    </lineage>
</organism>
<evidence type="ECO:0000256" key="1">
    <source>
        <dbReference type="ARBA" id="ARBA00004123"/>
    </source>
</evidence>
<feature type="compositionally biased region" description="Basic and acidic residues" evidence="11">
    <location>
        <begin position="554"/>
        <end position="568"/>
    </location>
</feature>
<evidence type="ECO:0000256" key="5">
    <source>
        <dbReference type="ARBA" id="ARBA00022490"/>
    </source>
</evidence>
<comment type="subcellular location">
    <subcellularLocation>
        <location evidence="3">Cell junction</location>
        <location evidence="3">Adherens junction</location>
    </subcellularLocation>
    <subcellularLocation>
        <location evidence="2">Cytoplasm</location>
    </subcellularLocation>
    <subcellularLocation>
        <location evidence="1">Nucleus</location>
    </subcellularLocation>
</comment>
<reference evidence="12" key="2">
    <citation type="submission" date="2025-08" db="UniProtKB">
        <authorList>
            <consortium name="Ensembl"/>
        </authorList>
    </citation>
    <scope>IDENTIFICATION</scope>
</reference>
<keyword evidence="9" id="KW-0539">Nucleus</keyword>
<dbReference type="Ensembl" id="ENSENLT00000051349.1">
    <property type="protein sequence ID" value="ENSENLP00000050122.1"/>
    <property type="gene ID" value="ENSENLG00000021019.1"/>
</dbReference>
<keyword evidence="13" id="KW-1185">Reference proteome</keyword>
<name>A0A665X2G4_ECHNA</name>
<feature type="region of interest" description="Disordered" evidence="11">
    <location>
        <begin position="56"/>
        <end position="77"/>
    </location>
</feature>
<feature type="compositionally biased region" description="Low complexity" evidence="11">
    <location>
        <begin position="56"/>
        <end position="75"/>
    </location>
</feature>
<dbReference type="GO" id="GO:0098609">
    <property type="term" value="P:cell-cell adhesion"/>
    <property type="evidence" value="ECO:0007669"/>
    <property type="project" value="InterPro"/>
</dbReference>
<feature type="compositionally biased region" description="Polar residues" evidence="11">
    <location>
        <begin position="20"/>
        <end position="32"/>
    </location>
</feature>
<feature type="repeat" description="ARM" evidence="10">
    <location>
        <begin position="631"/>
        <end position="668"/>
    </location>
</feature>
<comment type="similarity">
    <text evidence="4">Belongs to the beta-catenin family.</text>
</comment>
<reference evidence="12" key="1">
    <citation type="submission" date="2021-04" db="EMBL/GenBank/DDBJ databases">
        <authorList>
            <consortium name="Wellcome Sanger Institute Data Sharing"/>
        </authorList>
    </citation>
    <scope>NUCLEOTIDE SEQUENCE [LARGE SCALE GENOMIC DNA]</scope>
</reference>
<feature type="repeat" description="ARM" evidence="10">
    <location>
        <begin position="328"/>
        <end position="365"/>
    </location>
</feature>
<sequence>MQEPQEVVEETVTIEEDPGTPTSHVSVVTSDDGTTRRTETKVTKMVKTVTTRTVRQVPLGPDGLPLPEGSSPLGSYTDSIDRRYMKNGGDRFITPQATSTLTRSYNNSYNDSYGETPESQYVRHYGLHDGYADLTDNYGSLSRGVNFRPPRYPYMPNSYRPENSYTLPIRKDDYGHVAQPQVPMGTSTVDLNRSQPERFQPEPYGLEDDRRSLGDQLDYATRVNKGYPDDPIEAELIDERHPYIHGMYSAPLAQPERGSMASLDRMGGRRSPSIDSIRKDPRWRDPDLPEVIAMLGHPIDPVKSNAAAYLQHLCYENDKIKKDVRQLKGIPILVGLLDHPKSEVHRKACGALRNISYGKDNDNKVAIKNCDGIPALIRLLRKTNDMEVRELITGTLWNLSSYEPLKMVIINHGLQTMTNEVIIPHSGWEHEPNEDSKPRDAEWTTVFKNTSGCLRNVSSDGAEARRRLRECEGLVDALLHALQSAVGKKDMDNKSVENCVCIMRNLSYHVHKEVPGAEKFQDPSVLQAPGSAGPQRKKKDDAGCFGGKKAKGRKNGENDKNYDTLDLPKRTEPSKGFELLYQPEVVRLYLSLLTESQNYNTLEAAAGALQNLSAGQWTWSNYIRATVRKEKGLPILVELLRSDSDKVVRAVAIALRNLSIDRRNKDLIGSYAMRDLVSNLPSGQQRPAKNLEEDTVVAILNTIHEIVTDSSENARSLIQAQAIEKLVAINRTSQSARETKAASHVLQTVWSYKELRNALTKDGWNKSHFQVRLTKNGKPGYDDTTLPLMEKNQGVSLFGFVPVFACSQDELVG</sequence>
<dbReference type="InterPro" id="IPR000225">
    <property type="entry name" value="Armadillo"/>
</dbReference>
<dbReference type="PANTHER" id="PTHR10372">
    <property type="entry name" value="PLAKOPHILLIN-RELATED"/>
    <property type="match status" value="1"/>
</dbReference>
<dbReference type="GO" id="GO:0005634">
    <property type="term" value="C:nucleus"/>
    <property type="evidence" value="ECO:0007669"/>
    <property type="project" value="UniProtKB-SubCell"/>
</dbReference>
<dbReference type="PANTHER" id="PTHR10372:SF5">
    <property type="entry name" value="SPLICING REGULATOR ARVCF"/>
    <property type="match status" value="1"/>
</dbReference>
<dbReference type="InterPro" id="IPR016024">
    <property type="entry name" value="ARM-type_fold"/>
</dbReference>
<evidence type="ECO:0000313" key="12">
    <source>
        <dbReference type="Ensembl" id="ENSENLP00000050122.1"/>
    </source>
</evidence>
<evidence type="ECO:0000313" key="13">
    <source>
        <dbReference type="Proteomes" id="UP000472264"/>
    </source>
</evidence>
<dbReference type="InterPro" id="IPR011989">
    <property type="entry name" value="ARM-like"/>
</dbReference>
<dbReference type="Proteomes" id="UP000472264">
    <property type="component" value="Chromosome 9"/>
</dbReference>
<keyword evidence="5" id="KW-0963">Cytoplasm</keyword>
<reference evidence="12" key="3">
    <citation type="submission" date="2025-09" db="UniProtKB">
        <authorList>
            <consortium name="Ensembl"/>
        </authorList>
    </citation>
    <scope>IDENTIFICATION</scope>
</reference>
<proteinExistence type="inferred from homology"/>
<feature type="region of interest" description="Disordered" evidence="11">
    <location>
        <begin position="186"/>
        <end position="210"/>
    </location>
</feature>
<dbReference type="AlphaFoldDB" id="A0A665X2G4"/>
<dbReference type="GO" id="GO:0005737">
    <property type="term" value="C:cytoplasm"/>
    <property type="evidence" value="ECO:0007669"/>
    <property type="project" value="UniProtKB-SubCell"/>
</dbReference>
<dbReference type="SUPFAM" id="SSF48371">
    <property type="entry name" value="ARM repeat"/>
    <property type="match status" value="1"/>
</dbReference>
<protein>
    <submittedName>
        <fullName evidence="12">ARVCF delta catenin family member</fullName>
    </submittedName>
</protein>
<keyword evidence="8" id="KW-0965">Cell junction</keyword>
<evidence type="ECO:0000256" key="7">
    <source>
        <dbReference type="ARBA" id="ARBA00022889"/>
    </source>
</evidence>
<evidence type="ECO:0000256" key="8">
    <source>
        <dbReference type="ARBA" id="ARBA00022949"/>
    </source>
</evidence>
<feature type="compositionally biased region" description="Acidic residues" evidence="11">
    <location>
        <begin position="1"/>
        <end position="18"/>
    </location>
</feature>
<feature type="repeat" description="ARM" evidence="10">
    <location>
        <begin position="371"/>
        <end position="414"/>
    </location>
</feature>
<feature type="region of interest" description="Disordered" evidence="11">
    <location>
        <begin position="1"/>
        <end position="35"/>
    </location>
</feature>
<keyword evidence="6" id="KW-0677">Repeat</keyword>
<dbReference type="InterPro" id="IPR028435">
    <property type="entry name" value="Plakophilin/d_Catenin"/>
</dbReference>
<dbReference type="SMART" id="SM00185">
    <property type="entry name" value="ARM"/>
    <property type="match status" value="6"/>
</dbReference>
<dbReference type="GO" id="GO:0005886">
    <property type="term" value="C:plasma membrane"/>
    <property type="evidence" value="ECO:0007669"/>
    <property type="project" value="TreeGrafter"/>
</dbReference>
<keyword evidence="7" id="KW-0130">Cell adhesion</keyword>
<evidence type="ECO:0000256" key="2">
    <source>
        <dbReference type="ARBA" id="ARBA00004496"/>
    </source>
</evidence>
<evidence type="ECO:0000256" key="11">
    <source>
        <dbReference type="SAM" id="MobiDB-lite"/>
    </source>
</evidence>
<feature type="region of interest" description="Disordered" evidence="11">
    <location>
        <begin position="519"/>
        <end position="568"/>
    </location>
</feature>
<evidence type="ECO:0000256" key="3">
    <source>
        <dbReference type="ARBA" id="ARBA00004536"/>
    </source>
</evidence>
<evidence type="ECO:0000256" key="10">
    <source>
        <dbReference type="PROSITE-ProRule" id="PRU00259"/>
    </source>
</evidence>